<dbReference type="GO" id="GO:0003677">
    <property type="term" value="F:DNA binding"/>
    <property type="evidence" value="ECO:0007669"/>
    <property type="project" value="InterPro"/>
</dbReference>
<dbReference type="RefSeq" id="WP_163906421.1">
    <property type="nucleotide sequence ID" value="NZ_CP048428.1"/>
</dbReference>
<evidence type="ECO:0008006" key="3">
    <source>
        <dbReference type="Google" id="ProtNLM"/>
    </source>
</evidence>
<organism evidence="1 2">
    <name type="scientific">Rhizobium daejeonense</name>
    <dbReference type="NCBI Taxonomy" id="240521"/>
    <lineage>
        <taxon>Bacteria</taxon>
        <taxon>Pseudomonadati</taxon>
        <taxon>Pseudomonadota</taxon>
        <taxon>Alphaproteobacteria</taxon>
        <taxon>Hyphomicrobiales</taxon>
        <taxon>Rhizobiaceae</taxon>
        <taxon>Rhizobium/Agrobacterium group</taxon>
        <taxon>Rhizobium</taxon>
    </lineage>
</organism>
<dbReference type="AlphaFoldDB" id="A0A6M1S7Z8"/>
<accession>A0A6M1S7Z8</accession>
<evidence type="ECO:0000313" key="1">
    <source>
        <dbReference type="EMBL" id="NGO66501.1"/>
    </source>
</evidence>
<dbReference type="Proteomes" id="UP000477849">
    <property type="component" value="Unassembled WGS sequence"/>
</dbReference>
<reference evidence="1 2" key="1">
    <citation type="submission" date="2020-02" db="EMBL/GenBank/DDBJ databases">
        <title>Genome sequence of the type strain CCBAU10050 of Rhizobium daejeonense.</title>
        <authorList>
            <person name="Gao J."/>
            <person name="Sun J."/>
        </authorList>
    </citation>
    <scope>NUCLEOTIDE SEQUENCE [LARGE SCALE GENOMIC DNA]</scope>
    <source>
        <strain evidence="1 2">CCBAU10050</strain>
    </source>
</reference>
<gene>
    <name evidence="1" type="ORF">G6N76_22805</name>
</gene>
<dbReference type="InterPro" id="IPR010982">
    <property type="entry name" value="Lambda_DNA-bd_dom_sf"/>
</dbReference>
<comment type="caution">
    <text evidence="1">The sequence shown here is derived from an EMBL/GenBank/DDBJ whole genome shotgun (WGS) entry which is preliminary data.</text>
</comment>
<dbReference type="SUPFAM" id="SSF47413">
    <property type="entry name" value="lambda repressor-like DNA-binding domains"/>
    <property type="match status" value="1"/>
</dbReference>
<protein>
    <recommendedName>
        <fullName evidence="3">XRE family transcriptional regulator</fullName>
    </recommendedName>
</protein>
<evidence type="ECO:0000313" key="2">
    <source>
        <dbReference type="Proteomes" id="UP000477849"/>
    </source>
</evidence>
<sequence length="118" mass="12785">MASYQILTSSEAQHIANMVNRALIALGISLNNLATRAGVSQSMAYGAQHGKLKRRTPNVRRLELYIHITLGERESEDARALDADILNYLAAGGDVVSLRAHINALAHVCRTLANYDAG</sequence>
<dbReference type="EMBL" id="JAAKZH010000012">
    <property type="protein sequence ID" value="NGO66501.1"/>
    <property type="molecule type" value="Genomic_DNA"/>
</dbReference>
<proteinExistence type="predicted"/>
<keyword evidence="2" id="KW-1185">Reference proteome</keyword>
<name>A0A6M1S7Z8_9HYPH</name>